<dbReference type="SUPFAM" id="SSF56112">
    <property type="entry name" value="Protein kinase-like (PK-like)"/>
    <property type="match status" value="1"/>
</dbReference>
<evidence type="ECO:0000256" key="2">
    <source>
        <dbReference type="SAM" id="Phobius"/>
    </source>
</evidence>
<feature type="transmembrane region" description="Helical" evidence="2">
    <location>
        <begin position="246"/>
        <end position="265"/>
    </location>
</feature>
<dbReference type="Gene3D" id="1.10.510.10">
    <property type="entry name" value="Transferase(Phosphotransferase) domain 1"/>
    <property type="match status" value="1"/>
</dbReference>
<evidence type="ECO:0000313" key="4">
    <source>
        <dbReference type="EMBL" id="GAA2166189.1"/>
    </source>
</evidence>
<proteinExistence type="predicted"/>
<keyword evidence="2" id="KW-0472">Membrane</keyword>
<dbReference type="Proteomes" id="UP001501020">
    <property type="component" value="Unassembled WGS sequence"/>
</dbReference>
<comment type="caution">
    <text evidence="4">The sequence shown here is derived from an EMBL/GenBank/DDBJ whole genome shotgun (WGS) entry which is preliminary data.</text>
</comment>
<dbReference type="RefSeq" id="WP_344281961.1">
    <property type="nucleotide sequence ID" value="NZ_BAAAMR010000134.1"/>
</dbReference>
<reference evidence="4 5" key="1">
    <citation type="journal article" date="2019" name="Int. J. Syst. Evol. Microbiol.">
        <title>The Global Catalogue of Microorganisms (GCM) 10K type strain sequencing project: providing services to taxonomists for standard genome sequencing and annotation.</title>
        <authorList>
            <consortium name="The Broad Institute Genomics Platform"/>
            <consortium name="The Broad Institute Genome Sequencing Center for Infectious Disease"/>
            <person name="Wu L."/>
            <person name="Ma J."/>
        </authorList>
    </citation>
    <scope>NUCLEOTIDE SEQUENCE [LARGE SCALE GENOMIC DNA]</scope>
    <source>
        <strain evidence="4 5">JCM 13850</strain>
    </source>
</reference>
<dbReference type="SMART" id="SM00220">
    <property type="entry name" value="S_TKc"/>
    <property type="match status" value="1"/>
</dbReference>
<dbReference type="Gene3D" id="3.30.200.20">
    <property type="entry name" value="Phosphorylase Kinase, domain 1"/>
    <property type="match status" value="1"/>
</dbReference>
<keyword evidence="2" id="KW-1133">Transmembrane helix</keyword>
<feature type="region of interest" description="Disordered" evidence="1">
    <location>
        <begin position="210"/>
        <end position="239"/>
    </location>
</feature>
<keyword evidence="2" id="KW-0812">Transmembrane</keyword>
<dbReference type="InterPro" id="IPR000719">
    <property type="entry name" value="Prot_kinase_dom"/>
</dbReference>
<dbReference type="EMBL" id="BAAAMR010000134">
    <property type="protein sequence ID" value="GAA2166189.1"/>
    <property type="molecule type" value="Genomic_DNA"/>
</dbReference>
<evidence type="ECO:0000256" key="1">
    <source>
        <dbReference type="SAM" id="MobiDB-lite"/>
    </source>
</evidence>
<feature type="domain" description="Protein kinase" evidence="3">
    <location>
        <begin position="11"/>
        <end position="276"/>
    </location>
</feature>
<sequence length="394" mass="40032">MDPGFRLDGRYRMERRLARHGRAQVWRGRDELLERRVAVTLVPVPRHEPALRERIGDAIRAAAPAHPCAVTTYDCGEDEGPDGDALLYVVTEFLTGETLAARLARGLPTPQEAVAVCARVAGVLAAAHDCGAVHGALTPAEVFLTADRVKLLGLGPAGAIIRAGDDVGSAEDDVRALGRLIAECLTGDPGGPVDGSSGLGGLVARCRDGDDAGRPPAAGAGRILASWEPPPARGERNAGRPRVRRAAGLGGVCAVVLALALLPLLTTLSSLRDAPADVAVPLPGGPASRPAAVEPSSTAAPAGAVRAAAVSALARMRRSLDVGMAVGEVRPGFGTELATLVTALLDEVDGGTPVDLGRRIAGLRSALAGRAPGDVAPGRAAGLSSLLAEVPASS</sequence>
<organism evidence="4 5">
    <name type="scientific">Actinomadura napierensis</name>
    <dbReference type="NCBI Taxonomy" id="267854"/>
    <lineage>
        <taxon>Bacteria</taxon>
        <taxon>Bacillati</taxon>
        <taxon>Actinomycetota</taxon>
        <taxon>Actinomycetes</taxon>
        <taxon>Streptosporangiales</taxon>
        <taxon>Thermomonosporaceae</taxon>
        <taxon>Actinomadura</taxon>
    </lineage>
</organism>
<evidence type="ECO:0000259" key="3">
    <source>
        <dbReference type="SMART" id="SM00220"/>
    </source>
</evidence>
<keyword evidence="5" id="KW-1185">Reference proteome</keyword>
<dbReference type="InterPro" id="IPR011009">
    <property type="entry name" value="Kinase-like_dom_sf"/>
</dbReference>
<protein>
    <recommendedName>
        <fullName evidence="3">Protein kinase domain-containing protein</fullName>
    </recommendedName>
</protein>
<accession>A0ABN3AFX2</accession>
<name>A0ABN3AFX2_9ACTN</name>
<gene>
    <name evidence="4" type="ORF">GCM10009727_85570</name>
</gene>
<evidence type="ECO:0000313" key="5">
    <source>
        <dbReference type="Proteomes" id="UP001501020"/>
    </source>
</evidence>